<dbReference type="GO" id="GO:0005634">
    <property type="term" value="C:nucleus"/>
    <property type="evidence" value="ECO:0007669"/>
    <property type="project" value="UniProtKB-SubCell"/>
</dbReference>
<dbReference type="GO" id="GO:0003697">
    <property type="term" value="F:single-stranded DNA binding"/>
    <property type="evidence" value="ECO:0007669"/>
    <property type="project" value="InterPro"/>
</dbReference>
<evidence type="ECO:0000313" key="8">
    <source>
        <dbReference type="EMBL" id="CAG8505619.1"/>
    </source>
</evidence>
<proteinExistence type="inferred from homology"/>
<evidence type="ECO:0000256" key="6">
    <source>
        <dbReference type="ARBA" id="ARBA00023125"/>
    </source>
</evidence>
<evidence type="ECO:0000256" key="1">
    <source>
        <dbReference type="ARBA" id="ARBA00004123"/>
    </source>
</evidence>
<evidence type="ECO:0000313" key="9">
    <source>
        <dbReference type="Proteomes" id="UP000789342"/>
    </source>
</evidence>
<dbReference type="InterPro" id="IPR033956">
    <property type="entry name" value="Translin"/>
</dbReference>
<evidence type="ECO:0000256" key="7">
    <source>
        <dbReference type="ARBA" id="ARBA00023242"/>
    </source>
</evidence>
<evidence type="ECO:0000256" key="2">
    <source>
        <dbReference type="ARBA" id="ARBA00004496"/>
    </source>
</evidence>
<dbReference type="Gene3D" id="1.20.58.190">
    <property type="entry name" value="Translin, domain 1"/>
    <property type="match status" value="1"/>
</dbReference>
<dbReference type="SUPFAM" id="SSF74784">
    <property type="entry name" value="Translin"/>
    <property type="match status" value="1"/>
</dbReference>
<dbReference type="PANTHER" id="PTHR10741">
    <property type="entry name" value="TRANSLIN AND TRANSLIN ASSOCIATED PROTEIN X"/>
    <property type="match status" value="1"/>
</dbReference>
<dbReference type="EMBL" id="CAJVPV010001701">
    <property type="protein sequence ID" value="CAG8505619.1"/>
    <property type="molecule type" value="Genomic_DNA"/>
</dbReference>
<dbReference type="OrthoDB" id="829at2759"/>
<dbReference type="GO" id="GO:0005737">
    <property type="term" value="C:cytoplasm"/>
    <property type="evidence" value="ECO:0007669"/>
    <property type="project" value="UniProtKB-SubCell"/>
</dbReference>
<dbReference type="Proteomes" id="UP000789342">
    <property type="component" value="Unassembled WGS sequence"/>
</dbReference>
<dbReference type="CDD" id="cd14819">
    <property type="entry name" value="Translin"/>
    <property type="match status" value="1"/>
</dbReference>
<comment type="caution">
    <text evidence="8">The sequence shown here is derived from an EMBL/GenBank/DDBJ whole genome shotgun (WGS) entry which is preliminary data.</text>
</comment>
<dbReference type="FunFam" id="1.20.58.200:FF:000002">
    <property type="entry name" value="Putative translin"/>
    <property type="match status" value="1"/>
</dbReference>
<keyword evidence="7" id="KW-0539">Nucleus</keyword>
<dbReference type="Gene3D" id="1.20.58.200">
    <property type="entry name" value="Translin, domain 2"/>
    <property type="match status" value="1"/>
</dbReference>
<keyword evidence="5" id="KW-0694">RNA-binding</keyword>
<keyword evidence="6" id="KW-0238">DNA-binding</keyword>
<name>A0A9N8ZSS2_9GLOM</name>
<dbReference type="AlphaFoldDB" id="A0A9N8ZSS2"/>
<sequence length="256" mass="29754">MSVDLSFFENLDLTLEEEANRREGILRLVREYERTCRNITAILNRAHSTQTEEGNSSEIINAMFKMYMYKENLLELLKNAVPTIAQAAIEKFEEVKQHLSNIAQVVPYQKYYRYNELWTKVVQSSLFLASFAVYLSSERLITSDEIESMFGVRVNLKNDLHDFHISLDEFLHGYIMLTNELSRLAINSVTLGDYDRPLRISKFVKELYMGFQLLNLKNDSLRKKFDGIKYNIKKIEEVVYDVSLRGLSGNQTTSSS</sequence>
<evidence type="ECO:0000256" key="4">
    <source>
        <dbReference type="ARBA" id="ARBA00022490"/>
    </source>
</evidence>
<dbReference type="InterPro" id="IPR036081">
    <property type="entry name" value="Translin_sf"/>
</dbReference>
<dbReference type="InterPro" id="IPR002848">
    <property type="entry name" value="Translin_fam"/>
</dbReference>
<dbReference type="GO" id="GO:0043565">
    <property type="term" value="F:sequence-specific DNA binding"/>
    <property type="evidence" value="ECO:0007669"/>
    <property type="project" value="InterPro"/>
</dbReference>
<dbReference type="GO" id="GO:0016070">
    <property type="term" value="P:RNA metabolic process"/>
    <property type="evidence" value="ECO:0007669"/>
    <property type="project" value="InterPro"/>
</dbReference>
<protein>
    <submittedName>
        <fullName evidence="8">14926_t:CDS:1</fullName>
    </submittedName>
</protein>
<dbReference type="GO" id="GO:0003723">
    <property type="term" value="F:RNA binding"/>
    <property type="evidence" value="ECO:0007669"/>
    <property type="project" value="UniProtKB-KW"/>
</dbReference>
<dbReference type="InterPro" id="IPR016069">
    <property type="entry name" value="Translin_C"/>
</dbReference>
<comment type="subcellular location">
    <subcellularLocation>
        <location evidence="2">Cytoplasm</location>
    </subcellularLocation>
    <subcellularLocation>
        <location evidence="1">Nucleus</location>
    </subcellularLocation>
</comment>
<dbReference type="Pfam" id="PF01997">
    <property type="entry name" value="Translin"/>
    <property type="match status" value="1"/>
</dbReference>
<gene>
    <name evidence="8" type="ORF">AMORRO_LOCUS3470</name>
</gene>
<accession>A0A9N8ZSS2</accession>
<keyword evidence="4" id="KW-0963">Cytoplasm</keyword>
<keyword evidence="9" id="KW-1185">Reference proteome</keyword>
<evidence type="ECO:0000256" key="3">
    <source>
        <dbReference type="ARBA" id="ARBA00005902"/>
    </source>
</evidence>
<evidence type="ECO:0000256" key="5">
    <source>
        <dbReference type="ARBA" id="ARBA00022884"/>
    </source>
</evidence>
<reference evidence="8" key="1">
    <citation type="submission" date="2021-06" db="EMBL/GenBank/DDBJ databases">
        <authorList>
            <person name="Kallberg Y."/>
            <person name="Tangrot J."/>
            <person name="Rosling A."/>
        </authorList>
    </citation>
    <scope>NUCLEOTIDE SEQUENCE</scope>
    <source>
        <strain evidence="8">CL551</strain>
    </source>
</reference>
<comment type="similarity">
    <text evidence="3">Belongs to the translin family.</text>
</comment>
<dbReference type="InterPro" id="IPR016068">
    <property type="entry name" value="Translin_N"/>
</dbReference>
<organism evidence="8 9">
    <name type="scientific">Acaulospora morrowiae</name>
    <dbReference type="NCBI Taxonomy" id="94023"/>
    <lineage>
        <taxon>Eukaryota</taxon>
        <taxon>Fungi</taxon>
        <taxon>Fungi incertae sedis</taxon>
        <taxon>Mucoromycota</taxon>
        <taxon>Glomeromycotina</taxon>
        <taxon>Glomeromycetes</taxon>
        <taxon>Diversisporales</taxon>
        <taxon>Acaulosporaceae</taxon>
        <taxon>Acaulospora</taxon>
    </lineage>
</organism>